<feature type="compositionally biased region" description="Basic and acidic residues" evidence="1">
    <location>
        <begin position="215"/>
        <end position="231"/>
    </location>
</feature>
<keyword evidence="3" id="KW-1185">Reference proteome</keyword>
<comment type="caution">
    <text evidence="2">The sequence shown here is derived from an EMBL/GenBank/DDBJ whole genome shotgun (WGS) entry which is preliminary data.</text>
</comment>
<protein>
    <submittedName>
        <fullName evidence="2">SrpA-related protein</fullName>
    </submittedName>
</protein>
<feature type="compositionally biased region" description="Basic and acidic residues" evidence="1">
    <location>
        <begin position="110"/>
        <end position="131"/>
    </location>
</feature>
<dbReference type="InterPro" id="IPR021973">
    <property type="entry name" value="SprA-related"/>
</dbReference>
<proteinExistence type="predicted"/>
<feature type="compositionally biased region" description="Low complexity" evidence="1">
    <location>
        <begin position="232"/>
        <end position="253"/>
    </location>
</feature>
<organism evidence="2 3">
    <name type="scientific">Caenispirillum salinarum AK4</name>
    <dbReference type="NCBI Taxonomy" id="1238182"/>
    <lineage>
        <taxon>Bacteria</taxon>
        <taxon>Pseudomonadati</taxon>
        <taxon>Pseudomonadota</taxon>
        <taxon>Alphaproteobacteria</taxon>
        <taxon>Rhodospirillales</taxon>
        <taxon>Novispirillaceae</taxon>
        <taxon>Caenispirillum</taxon>
    </lineage>
</organism>
<evidence type="ECO:0000256" key="1">
    <source>
        <dbReference type="SAM" id="MobiDB-lite"/>
    </source>
</evidence>
<gene>
    <name evidence="2" type="ORF">C882_3199</name>
</gene>
<feature type="compositionally biased region" description="Basic and acidic residues" evidence="1">
    <location>
        <begin position="69"/>
        <end position="78"/>
    </location>
</feature>
<evidence type="ECO:0000313" key="3">
    <source>
        <dbReference type="Proteomes" id="UP000009881"/>
    </source>
</evidence>
<dbReference type="STRING" id="1238182.C882_3199"/>
<dbReference type="EMBL" id="ANHY01000004">
    <property type="protein sequence ID" value="EKV32135.1"/>
    <property type="molecule type" value="Genomic_DNA"/>
</dbReference>
<dbReference type="Pfam" id="PF12118">
    <property type="entry name" value="SprA-related"/>
    <property type="match status" value="1"/>
</dbReference>
<name>K9H1Q1_9PROT</name>
<dbReference type="Proteomes" id="UP000009881">
    <property type="component" value="Unassembled WGS sequence"/>
</dbReference>
<dbReference type="eggNOG" id="COG3064">
    <property type="taxonomic scope" value="Bacteria"/>
</dbReference>
<reference evidence="2 3" key="1">
    <citation type="journal article" date="2013" name="Genome Announc.">
        <title>Draft Genome Sequence of an Alphaproteobacterium, Caenispirillum salinarum AK4(T), Isolated from a Solar Saltern.</title>
        <authorList>
            <person name="Khatri I."/>
            <person name="Singh A."/>
            <person name="Korpole S."/>
            <person name="Pinnaka A.K."/>
            <person name="Subramanian S."/>
        </authorList>
    </citation>
    <scope>NUCLEOTIDE SEQUENCE [LARGE SCALE GENOMIC DNA]</scope>
    <source>
        <strain evidence="2 3">AK4</strain>
    </source>
</reference>
<feature type="region of interest" description="Disordered" evidence="1">
    <location>
        <begin position="1"/>
        <end position="253"/>
    </location>
</feature>
<dbReference type="AlphaFoldDB" id="K9H1Q1"/>
<accession>K9H1Q1</accession>
<feature type="compositionally biased region" description="Pro residues" evidence="1">
    <location>
        <begin position="10"/>
        <end position="26"/>
    </location>
</feature>
<evidence type="ECO:0000313" key="2">
    <source>
        <dbReference type="EMBL" id="EKV32135.1"/>
    </source>
</evidence>
<feature type="compositionally biased region" description="Low complexity" evidence="1">
    <location>
        <begin position="198"/>
        <end position="214"/>
    </location>
</feature>
<sequence length="286" mass="29504">MDARVMSSPPVQPGLPPSAMPVPPSWARPAAEKTAPAQETQRDAERQPQARDTLSRSRETGDTVSLSREAQRLVDSGRTRAAGAGDETDTGTGTGTETASTGRPGELSAEEQRTLRDLKARDSEVRRHEQAHQTVGGHLAGAASYDTVKGPDGQSYAIGGEVPIDASPEDDPEATIDKMERVKAAALAPAEPSGQDRAVAARADAQKAMAAAQLREQERAEAEAARAESTKATEAAGSPPQPTAPGAAAAPAPTALASDVFGPAARAYGTTQAYGAAKPDRLDLVA</sequence>
<feature type="compositionally biased region" description="Basic and acidic residues" evidence="1">
    <location>
        <begin position="40"/>
        <end position="61"/>
    </location>
</feature>